<dbReference type="AlphaFoldDB" id="A0A1I7NAH4"/>
<protein>
    <recommendedName>
        <fullName evidence="9">Periplasmic chaperone PpiD</fullName>
    </recommendedName>
    <alternativeName>
        <fullName evidence="10">Periplasmic folding chaperone</fullName>
    </alternativeName>
</protein>
<dbReference type="EMBL" id="FPCJ01000001">
    <property type="protein sequence ID" value="SFV31674.1"/>
    <property type="molecule type" value="Genomic_DNA"/>
</dbReference>
<comment type="subcellular location">
    <subcellularLocation>
        <location evidence="1">Cell inner membrane</location>
        <topology evidence="1">Single-pass type II membrane protein</topology>
        <orientation evidence="1">Periplasmic side</orientation>
    </subcellularLocation>
</comment>
<evidence type="ECO:0000256" key="7">
    <source>
        <dbReference type="ARBA" id="ARBA00023186"/>
    </source>
</evidence>
<dbReference type="Proteomes" id="UP000199537">
    <property type="component" value="Unassembled WGS sequence"/>
</dbReference>
<gene>
    <name evidence="14" type="ORF">SAMN05660895_1143</name>
</gene>
<dbReference type="SUPFAM" id="SSF109998">
    <property type="entry name" value="Triger factor/SurA peptide-binding domain-like"/>
    <property type="match status" value="1"/>
</dbReference>
<dbReference type="GO" id="GO:0005886">
    <property type="term" value="C:plasma membrane"/>
    <property type="evidence" value="ECO:0007669"/>
    <property type="project" value="UniProtKB-SubCell"/>
</dbReference>
<evidence type="ECO:0000256" key="11">
    <source>
        <dbReference type="PROSITE-ProRule" id="PRU00278"/>
    </source>
</evidence>
<dbReference type="GO" id="GO:0003755">
    <property type="term" value="F:peptidyl-prolyl cis-trans isomerase activity"/>
    <property type="evidence" value="ECO:0007669"/>
    <property type="project" value="UniProtKB-KW"/>
</dbReference>
<keyword evidence="15" id="KW-1185">Reference proteome</keyword>
<evidence type="ECO:0000256" key="8">
    <source>
        <dbReference type="ARBA" id="ARBA00038408"/>
    </source>
</evidence>
<dbReference type="InterPro" id="IPR000297">
    <property type="entry name" value="PPIase_PpiC"/>
</dbReference>
<proteinExistence type="inferred from homology"/>
<evidence type="ECO:0000256" key="9">
    <source>
        <dbReference type="ARBA" id="ARBA00040743"/>
    </source>
</evidence>
<dbReference type="STRING" id="1393122.SAMN05660895_1143"/>
<feature type="transmembrane region" description="Helical" evidence="12">
    <location>
        <begin position="12"/>
        <end position="33"/>
    </location>
</feature>
<dbReference type="Gene3D" id="1.10.4030.10">
    <property type="entry name" value="Porin chaperone SurA, peptide-binding domain"/>
    <property type="match status" value="1"/>
</dbReference>
<dbReference type="PANTHER" id="PTHR47529:SF1">
    <property type="entry name" value="PERIPLASMIC CHAPERONE PPID"/>
    <property type="match status" value="1"/>
</dbReference>
<dbReference type="SUPFAM" id="SSF54534">
    <property type="entry name" value="FKBP-like"/>
    <property type="match status" value="1"/>
</dbReference>
<dbReference type="PROSITE" id="PS50198">
    <property type="entry name" value="PPIC_PPIASE_2"/>
    <property type="match status" value="1"/>
</dbReference>
<dbReference type="InterPro" id="IPR027304">
    <property type="entry name" value="Trigger_fact/SurA_dom_sf"/>
</dbReference>
<dbReference type="RefSeq" id="WP_092458818.1">
    <property type="nucleotide sequence ID" value="NZ_FPCJ01000001.1"/>
</dbReference>
<keyword evidence="2" id="KW-1003">Cell membrane</keyword>
<keyword evidence="11" id="KW-0697">Rotamase</keyword>
<dbReference type="InterPro" id="IPR046357">
    <property type="entry name" value="PPIase_dom_sf"/>
</dbReference>
<evidence type="ECO:0000256" key="5">
    <source>
        <dbReference type="ARBA" id="ARBA00022989"/>
    </source>
</evidence>
<evidence type="ECO:0000256" key="6">
    <source>
        <dbReference type="ARBA" id="ARBA00023136"/>
    </source>
</evidence>
<reference evidence="15" key="1">
    <citation type="submission" date="2016-10" db="EMBL/GenBank/DDBJ databases">
        <authorList>
            <person name="Varghese N."/>
            <person name="Submissions S."/>
        </authorList>
    </citation>
    <scope>NUCLEOTIDE SEQUENCE [LARGE SCALE GENOMIC DNA]</scope>
    <source>
        <strain evidence="15">DSM 14807</strain>
    </source>
</reference>
<accession>A0A1I7NAH4</accession>
<keyword evidence="3" id="KW-0997">Cell inner membrane</keyword>
<keyword evidence="5 12" id="KW-1133">Transmembrane helix</keyword>
<dbReference type="Pfam" id="PF13623">
    <property type="entry name" value="SurA_N_2"/>
    <property type="match status" value="1"/>
</dbReference>
<dbReference type="Pfam" id="PF13616">
    <property type="entry name" value="Rotamase_3"/>
    <property type="match status" value="1"/>
</dbReference>
<keyword evidence="7" id="KW-0143">Chaperone</keyword>
<evidence type="ECO:0000256" key="3">
    <source>
        <dbReference type="ARBA" id="ARBA00022519"/>
    </source>
</evidence>
<organism evidence="14 15">
    <name type="scientific">Thermoflavifilum thermophilum</name>
    <dbReference type="NCBI Taxonomy" id="1393122"/>
    <lineage>
        <taxon>Bacteria</taxon>
        <taxon>Pseudomonadati</taxon>
        <taxon>Bacteroidota</taxon>
        <taxon>Chitinophagia</taxon>
        <taxon>Chitinophagales</taxon>
        <taxon>Chitinophagaceae</taxon>
        <taxon>Thermoflavifilum</taxon>
    </lineage>
</organism>
<evidence type="ECO:0000259" key="13">
    <source>
        <dbReference type="PROSITE" id="PS50198"/>
    </source>
</evidence>
<keyword evidence="6 12" id="KW-0472">Membrane</keyword>
<evidence type="ECO:0000256" key="4">
    <source>
        <dbReference type="ARBA" id="ARBA00022692"/>
    </source>
</evidence>
<dbReference type="InterPro" id="IPR052029">
    <property type="entry name" value="PpiD_chaperone"/>
</dbReference>
<dbReference type="PANTHER" id="PTHR47529">
    <property type="entry name" value="PEPTIDYL-PROLYL CIS-TRANS ISOMERASE D"/>
    <property type="match status" value="1"/>
</dbReference>
<feature type="domain" description="PpiC" evidence="13">
    <location>
        <begin position="346"/>
        <end position="448"/>
    </location>
</feature>
<keyword evidence="4 12" id="KW-0812">Transmembrane</keyword>
<name>A0A1I7NAH4_9BACT</name>
<dbReference type="OrthoDB" id="9812372at2"/>
<evidence type="ECO:0000256" key="2">
    <source>
        <dbReference type="ARBA" id="ARBA00022475"/>
    </source>
</evidence>
<evidence type="ECO:0000256" key="1">
    <source>
        <dbReference type="ARBA" id="ARBA00004382"/>
    </source>
</evidence>
<keyword evidence="11 14" id="KW-0413">Isomerase</keyword>
<evidence type="ECO:0000313" key="14">
    <source>
        <dbReference type="EMBL" id="SFV31674.1"/>
    </source>
</evidence>
<evidence type="ECO:0000313" key="15">
    <source>
        <dbReference type="Proteomes" id="UP000199537"/>
    </source>
</evidence>
<evidence type="ECO:0000256" key="10">
    <source>
        <dbReference type="ARBA" id="ARBA00042775"/>
    </source>
</evidence>
<dbReference type="Gene3D" id="3.10.50.40">
    <property type="match status" value="1"/>
</dbReference>
<sequence>MSVIQKIREKYATLMVVAICVSLIAFLLMDAFVGPRSFFHHSNDVAVINGEGIPITEFSNMEQEAENAARQQNPNLTEDARQQIREQIWNQLLSDVILGDEYQKLGIMVTNEEIVDRTATPDADPQIQAIPIFKNPQTGEFDPGRVVQFIRNMDQDQTGQARQFWNQIQQYLLRSIPQRKFYDLVRQSIYYPKWLAQVDLQDRSTNATVHYVSVPYSTIPDSAVKYTDQELQQYLDTHQALFKQEASRGIEYVSFDVIPTPADSAQILKQLNTLKTDFQQTTLQNLPGFINRNSDIPFYDGYQPQDRLMTSQREEVFALAPGQIMGPYLDNGSYTIARMIDKKVLPDTMEVRLILISTQSTPDSIAKQRIDSIATAIEHGASFDQLALRYSDDPGSRQQGGHYTFSAEQVQDPNFSPEVRQFILFDGKKGSHEVVKSSLGYFYIQILDQRHFQPMAKVAFLSKQIVPSQQTDNEVFSQASQFAGMSQTREAFEQNARKQGLTVRQAAEVYPTDYVIPGIGQARALIQWMYNDAKLNQVSNVFSLNNRYVVAVLTQIRKKGVAPLAEVRPQIAAEIIRQKKAKMIAEKVGKPASLDSLASQWKFSVQEAQHVNFTAPYVPGAGFEPKVIGYVFYRQLKPHTISPAIPGNNGVYYLQVDSLYQEAPGISAESLRQNMESTRQSDIIAQLFDMLKENSHIVDNRIKYQ</sequence>
<evidence type="ECO:0000256" key="12">
    <source>
        <dbReference type="SAM" id="Phobius"/>
    </source>
</evidence>
<comment type="similarity">
    <text evidence="8">Belongs to the PpiD chaperone family.</text>
</comment>